<name>A0AAJ0FFF4_9PEZI</name>
<dbReference type="GeneID" id="85314813"/>
<evidence type="ECO:0000313" key="3">
    <source>
        <dbReference type="EMBL" id="KAK1765402.1"/>
    </source>
</evidence>
<sequence length="109" mass="11871">MGLVHMATLAVASMLFLIAGLVVRSSGSASTTAMTVPHIFLVSFKPSASRETIQAIHKRIIAFRTDCLDPDGKPYVLATKGGINNNPEHSVKKMTHGFIMEFKNEADRQ</sequence>
<dbReference type="RefSeq" id="XP_060281615.1">
    <property type="nucleotide sequence ID" value="XM_060431626.1"/>
</dbReference>
<dbReference type="Proteomes" id="UP001244011">
    <property type="component" value="Unassembled WGS sequence"/>
</dbReference>
<dbReference type="SUPFAM" id="SSF54909">
    <property type="entry name" value="Dimeric alpha+beta barrel"/>
    <property type="match status" value="1"/>
</dbReference>
<keyword evidence="1" id="KW-0732">Signal</keyword>
<comment type="caution">
    <text evidence="3">The sequence shown here is derived from an EMBL/GenBank/DDBJ whole genome shotgun (WGS) entry which is preliminary data.</text>
</comment>
<keyword evidence="4" id="KW-1185">Reference proteome</keyword>
<dbReference type="AlphaFoldDB" id="A0AAJ0FFF4"/>
<dbReference type="PROSITE" id="PS51502">
    <property type="entry name" value="S_R_A_B_BARREL"/>
    <property type="match status" value="1"/>
</dbReference>
<accession>A0AAJ0FFF4</accession>
<organism evidence="3 4">
    <name type="scientific">Phialemonium atrogriseum</name>
    <dbReference type="NCBI Taxonomy" id="1093897"/>
    <lineage>
        <taxon>Eukaryota</taxon>
        <taxon>Fungi</taxon>
        <taxon>Dikarya</taxon>
        <taxon>Ascomycota</taxon>
        <taxon>Pezizomycotina</taxon>
        <taxon>Sordariomycetes</taxon>
        <taxon>Sordariomycetidae</taxon>
        <taxon>Cephalothecales</taxon>
        <taxon>Cephalothecaceae</taxon>
        <taxon>Phialemonium</taxon>
    </lineage>
</organism>
<dbReference type="Pfam" id="PF07876">
    <property type="entry name" value="Dabb"/>
    <property type="match status" value="1"/>
</dbReference>
<dbReference type="InterPro" id="IPR011008">
    <property type="entry name" value="Dimeric_a/b-barrel"/>
</dbReference>
<dbReference type="InterPro" id="IPR013097">
    <property type="entry name" value="Dabb"/>
</dbReference>
<evidence type="ECO:0000313" key="4">
    <source>
        <dbReference type="Proteomes" id="UP001244011"/>
    </source>
</evidence>
<gene>
    <name evidence="3" type="ORF">QBC33DRAFT_590790</name>
</gene>
<dbReference type="EMBL" id="MU839015">
    <property type="protein sequence ID" value="KAK1765402.1"/>
    <property type="molecule type" value="Genomic_DNA"/>
</dbReference>
<proteinExistence type="predicted"/>
<reference evidence="3" key="1">
    <citation type="submission" date="2023-06" db="EMBL/GenBank/DDBJ databases">
        <title>Genome-scale phylogeny and comparative genomics of the fungal order Sordariales.</title>
        <authorList>
            <consortium name="Lawrence Berkeley National Laboratory"/>
            <person name="Hensen N."/>
            <person name="Bonometti L."/>
            <person name="Westerberg I."/>
            <person name="Brannstrom I.O."/>
            <person name="Guillou S."/>
            <person name="Cros-Aarteil S."/>
            <person name="Calhoun S."/>
            <person name="Haridas S."/>
            <person name="Kuo A."/>
            <person name="Mondo S."/>
            <person name="Pangilinan J."/>
            <person name="Riley R."/>
            <person name="Labutti K."/>
            <person name="Andreopoulos B."/>
            <person name="Lipzen A."/>
            <person name="Chen C."/>
            <person name="Yanf M."/>
            <person name="Daum C."/>
            <person name="Ng V."/>
            <person name="Clum A."/>
            <person name="Steindorff A."/>
            <person name="Ohm R."/>
            <person name="Martin F."/>
            <person name="Silar P."/>
            <person name="Natvig D."/>
            <person name="Lalanne C."/>
            <person name="Gautier V."/>
            <person name="Ament-Velasquez S.L."/>
            <person name="Kruys A."/>
            <person name="Hutchinson M.I."/>
            <person name="Powell A.J."/>
            <person name="Barry K."/>
            <person name="Miller A.N."/>
            <person name="Grigoriev I.V."/>
            <person name="Debuchy R."/>
            <person name="Gladieux P."/>
            <person name="Thoren M.H."/>
            <person name="Johannesson H."/>
        </authorList>
    </citation>
    <scope>NUCLEOTIDE SEQUENCE</scope>
    <source>
        <strain evidence="3">8032-3</strain>
    </source>
</reference>
<protein>
    <recommendedName>
        <fullName evidence="2">Stress-response A/B barrel domain-containing protein</fullName>
    </recommendedName>
</protein>
<feature type="domain" description="Stress-response A/B barrel" evidence="2">
    <location>
        <begin position="36"/>
        <end position="109"/>
    </location>
</feature>
<feature type="signal peptide" evidence="1">
    <location>
        <begin position="1"/>
        <end position="29"/>
    </location>
</feature>
<feature type="chain" id="PRO_5042545813" description="Stress-response A/B barrel domain-containing protein" evidence="1">
    <location>
        <begin position="30"/>
        <end position="109"/>
    </location>
</feature>
<evidence type="ECO:0000256" key="1">
    <source>
        <dbReference type="SAM" id="SignalP"/>
    </source>
</evidence>
<dbReference type="Gene3D" id="3.30.70.100">
    <property type="match status" value="1"/>
</dbReference>
<evidence type="ECO:0000259" key="2">
    <source>
        <dbReference type="PROSITE" id="PS51502"/>
    </source>
</evidence>